<dbReference type="RefSeq" id="XP_013315732.1">
    <property type="nucleotide sequence ID" value="XM_013460278.1"/>
</dbReference>
<evidence type="ECO:0000313" key="1">
    <source>
        <dbReference type="EMBL" id="KIW55147.1"/>
    </source>
</evidence>
<evidence type="ECO:0000313" key="2">
    <source>
        <dbReference type="Proteomes" id="UP000054342"/>
    </source>
</evidence>
<name>A0A0D2CYB9_9EURO</name>
<dbReference type="EMBL" id="KN847320">
    <property type="protein sequence ID" value="KIW55148.1"/>
    <property type="molecule type" value="Genomic_DNA"/>
</dbReference>
<dbReference type="GeneID" id="25329361"/>
<protein>
    <submittedName>
        <fullName evidence="1">Uncharacterized protein</fullName>
    </submittedName>
</protein>
<organism evidence="1 2">
    <name type="scientific">Exophiala xenobiotica</name>
    <dbReference type="NCBI Taxonomy" id="348802"/>
    <lineage>
        <taxon>Eukaryota</taxon>
        <taxon>Fungi</taxon>
        <taxon>Dikarya</taxon>
        <taxon>Ascomycota</taxon>
        <taxon>Pezizomycotina</taxon>
        <taxon>Eurotiomycetes</taxon>
        <taxon>Chaetothyriomycetidae</taxon>
        <taxon>Chaetothyriales</taxon>
        <taxon>Herpotrichiellaceae</taxon>
        <taxon>Exophiala</taxon>
    </lineage>
</organism>
<dbReference type="STRING" id="348802.A0A0D2CYB9"/>
<dbReference type="Proteomes" id="UP000054342">
    <property type="component" value="Unassembled WGS sequence"/>
</dbReference>
<sequence length="220" mass="25079">MDSYQAQAMDPERFSDATKQVLQAYHDQLWAALQRPGRRLFIERGTPILARQRCTLHLCHEGLIDDTYVLSVYPNVFDTDSLSTGPDYFHLLCFENIVSFTSSLFLDRLVPLTRTTASFRGLNTAAIRTGVRLCDGGAERLIMEWQYQRKRLVDYHEGTLLPILDPGWRTLLYRAGSANFRLPNIPISTLSPLEQDRVAYDLAPCEHTRSDELPGQEATD</sequence>
<dbReference type="RefSeq" id="XP_013315731.1">
    <property type="nucleotide sequence ID" value="XM_013460277.1"/>
</dbReference>
<dbReference type="OrthoDB" id="5104731at2759"/>
<reference evidence="1 2" key="1">
    <citation type="submission" date="2015-01" db="EMBL/GenBank/DDBJ databases">
        <title>The Genome Sequence of Exophiala xenobiotica CBS118157.</title>
        <authorList>
            <consortium name="The Broad Institute Genomics Platform"/>
            <person name="Cuomo C."/>
            <person name="de Hoog S."/>
            <person name="Gorbushina A."/>
            <person name="Stielow B."/>
            <person name="Teixiera M."/>
            <person name="Abouelleil A."/>
            <person name="Chapman S.B."/>
            <person name="Priest M."/>
            <person name="Young S.K."/>
            <person name="Wortman J."/>
            <person name="Nusbaum C."/>
            <person name="Birren B."/>
        </authorList>
    </citation>
    <scope>NUCLEOTIDE SEQUENCE [LARGE SCALE GENOMIC DNA]</scope>
    <source>
        <strain evidence="1 2">CBS 118157</strain>
    </source>
</reference>
<gene>
    <name evidence="1" type="ORF">PV05_07453</name>
</gene>
<proteinExistence type="predicted"/>
<keyword evidence="2" id="KW-1185">Reference proteome</keyword>
<dbReference type="EMBL" id="KN847320">
    <property type="protein sequence ID" value="KIW55147.1"/>
    <property type="molecule type" value="Genomic_DNA"/>
</dbReference>
<accession>A0A0D2CYB9</accession>
<dbReference type="AlphaFoldDB" id="A0A0D2CYB9"/>
<dbReference type="HOGENOM" id="CLU_1256026_0_0_1"/>